<feature type="compositionally biased region" description="Polar residues" evidence="1">
    <location>
        <begin position="39"/>
        <end position="57"/>
    </location>
</feature>
<dbReference type="Proteomes" id="UP000053958">
    <property type="component" value="Unassembled WGS sequence"/>
</dbReference>
<comment type="caution">
    <text evidence="2">The sequence shown here is derived from an EMBL/GenBank/DDBJ whole genome shotgun (WGS) entry which is preliminary data.</text>
</comment>
<dbReference type="InterPro" id="IPR053178">
    <property type="entry name" value="Osmoadaptation_assoc"/>
</dbReference>
<protein>
    <submittedName>
        <fullName evidence="2">Uncharacterized protein</fullName>
    </submittedName>
</protein>
<dbReference type="OrthoDB" id="5429770at2759"/>
<feature type="region of interest" description="Disordered" evidence="1">
    <location>
        <begin position="1"/>
        <end position="20"/>
    </location>
</feature>
<reference evidence="2 3" key="1">
    <citation type="submission" date="2015-04" db="EMBL/GenBank/DDBJ databases">
        <authorList>
            <person name="Heijne W.H."/>
            <person name="Fedorova N.D."/>
            <person name="Nierman W.C."/>
            <person name="Vollebregt A.W."/>
            <person name="Zhao Z."/>
            <person name="Wu L."/>
            <person name="Kumar M."/>
            <person name="Stam H."/>
            <person name="van den Berg M.A."/>
            <person name="Pel H.J."/>
        </authorList>
    </citation>
    <scope>NUCLEOTIDE SEQUENCE [LARGE SCALE GENOMIC DNA]</scope>
    <source>
        <strain evidence="2 3">CBS 393.64</strain>
    </source>
</reference>
<feature type="region of interest" description="Disordered" evidence="1">
    <location>
        <begin position="31"/>
        <end position="62"/>
    </location>
</feature>
<dbReference type="STRING" id="1408163.A0A0F4YZW6"/>
<accession>A0A0F4YZW6</accession>
<name>A0A0F4YZW6_RASE3</name>
<dbReference type="GeneID" id="25314524"/>
<keyword evidence="3" id="KW-1185">Reference proteome</keyword>
<dbReference type="EMBL" id="LASV01000086">
    <property type="protein sequence ID" value="KKA23822.1"/>
    <property type="molecule type" value="Genomic_DNA"/>
</dbReference>
<feature type="region of interest" description="Disordered" evidence="1">
    <location>
        <begin position="173"/>
        <end position="199"/>
    </location>
</feature>
<dbReference type="AlphaFoldDB" id="A0A0F4YZW6"/>
<proteinExistence type="predicted"/>
<organism evidence="2 3">
    <name type="scientific">Rasamsonia emersonii (strain ATCC 16479 / CBS 393.64 / IMI 116815)</name>
    <dbReference type="NCBI Taxonomy" id="1408163"/>
    <lineage>
        <taxon>Eukaryota</taxon>
        <taxon>Fungi</taxon>
        <taxon>Dikarya</taxon>
        <taxon>Ascomycota</taxon>
        <taxon>Pezizomycotina</taxon>
        <taxon>Eurotiomycetes</taxon>
        <taxon>Eurotiomycetidae</taxon>
        <taxon>Eurotiales</taxon>
        <taxon>Trichocomaceae</taxon>
        <taxon>Rasamsonia</taxon>
    </lineage>
</organism>
<gene>
    <name evidence="2" type="ORF">T310_2173</name>
</gene>
<evidence type="ECO:0000313" key="3">
    <source>
        <dbReference type="Proteomes" id="UP000053958"/>
    </source>
</evidence>
<dbReference type="PANTHER" id="PTHR38111">
    <property type="entry name" value="ZN(2)-C6 FUNGAL-TYPE DOMAIN-CONTAINING PROTEIN-RELATED"/>
    <property type="match status" value="1"/>
</dbReference>
<sequence length="460" mass="50828">MSATKEKGKFPTSTTTNSLTLKSKLNLISAERNAPNAMPASQQAGNVPATSDDGSLSTKHRSWRSITGGRGLLFCRREEEGEGEEVFLLRWHFPSTPLDDDDDDDGERPQRRVPDTVYDNNSRCRQRQSGCLLVPPAIPWKLPPFHPRAAGSQSRAGRGSLVPMRDVHRYAGENGLDSPHGDKEVCAESAGSPAVCRGSAGPVAVRDDLRVDSDAALRDNGRWNHLLRGTKILIQERGPAAFTTPFERAMLESQRAFFIAQDANSGERCFLSDAPWREVLRRPAATAQEELPSFSLRSQLCDFVVDILDLVDDASKSNSLHRLDSDTLHERILHRIISLHHSLEAWYFNHLKPLLLSSNQSKTQTGSTVYPDILLFVLDAVSNSALAMLEQWYAILAAASPHRHMLSDSTICLTETSTANREAAARSSLDFVRRKAPVAAQPLVFGLKQLSCRLDGCERV</sequence>
<dbReference type="PANTHER" id="PTHR38111:SF5">
    <property type="entry name" value="TRANSCRIPTION FACTOR DOMAIN-CONTAINING PROTEIN"/>
    <property type="match status" value="1"/>
</dbReference>
<evidence type="ECO:0000256" key="1">
    <source>
        <dbReference type="SAM" id="MobiDB-lite"/>
    </source>
</evidence>
<feature type="region of interest" description="Disordered" evidence="1">
    <location>
        <begin position="95"/>
        <end position="122"/>
    </location>
</feature>
<evidence type="ECO:0000313" key="2">
    <source>
        <dbReference type="EMBL" id="KKA23822.1"/>
    </source>
</evidence>
<dbReference type="RefSeq" id="XP_013330434.1">
    <property type="nucleotide sequence ID" value="XM_013474980.1"/>
</dbReference>